<dbReference type="Pfam" id="PF01926">
    <property type="entry name" value="MMR_HSR1"/>
    <property type="match status" value="1"/>
</dbReference>
<reference evidence="2 3" key="1">
    <citation type="submission" date="2019-12" db="EMBL/GenBank/DDBJ databases">
        <authorList>
            <person name="Floudas D."/>
            <person name="Bentzer J."/>
            <person name="Ahren D."/>
            <person name="Johansson T."/>
            <person name="Persson P."/>
            <person name="Tunlid A."/>
        </authorList>
    </citation>
    <scope>NUCLEOTIDE SEQUENCE [LARGE SCALE GENOMIC DNA]</scope>
    <source>
        <strain evidence="2 3">CBS 102.39</strain>
    </source>
</reference>
<keyword evidence="3" id="KW-1185">Reference proteome</keyword>
<sequence length="286" mass="32576">MNKPDIPIEQSSDSKLEIIIPVMGATGAGKSTFLNYLVQDEALKCPVGHGLASCTVGLRSIPLIFPNDELLKHYKITLVDTPGFDDTNLGDAAILRLIADWLAKAYRDKKVLGGVIYLHDVSNKRFSGTARRNLEMFNLMCGDHALSRVVFGTTNWTRITEDRGVRSEDELEGVHWRSMLEQGARTKRFEDSYESAFSFIKDIIGRALVHVYYFKIQKEMVDDKKIIAETDPGKKLLYTVEDVADMRRQLLHLEKATENVDAFEEIHRKLKVPLLRRLWKYVTTDS</sequence>
<dbReference type="GO" id="GO:0005525">
    <property type="term" value="F:GTP binding"/>
    <property type="evidence" value="ECO:0007669"/>
    <property type="project" value="InterPro"/>
</dbReference>
<proteinExistence type="predicted"/>
<dbReference type="CDD" id="cd00882">
    <property type="entry name" value="Ras_like_GTPase"/>
    <property type="match status" value="1"/>
</dbReference>
<gene>
    <name evidence="2" type="ORF">D9613_003448</name>
</gene>
<dbReference type="InterPro" id="IPR006073">
    <property type="entry name" value="GTP-bd"/>
</dbReference>
<organism evidence="2 3">
    <name type="scientific">Agrocybe pediades</name>
    <dbReference type="NCBI Taxonomy" id="84607"/>
    <lineage>
        <taxon>Eukaryota</taxon>
        <taxon>Fungi</taxon>
        <taxon>Dikarya</taxon>
        <taxon>Basidiomycota</taxon>
        <taxon>Agaricomycotina</taxon>
        <taxon>Agaricomycetes</taxon>
        <taxon>Agaricomycetidae</taxon>
        <taxon>Agaricales</taxon>
        <taxon>Agaricineae</taxon>
        <taxon>Strophariaceae</taxon>
        <taxon>Agrocybe</taxon>
    </lineage>
</organism>
<dbReference type="Gene3D" id="3.40.50.300">
    <property type="entry name" value="P-loop containing nucleotide triphosphate hydrolases"/>
    <property type="match status" value="1"/>
</dbReference>
<evidence type="ECO:0000313" key="2">
    <source>
        <dbReference type="EMBL" id="KAF4614584.1"/>
    </source>
</evidence>
<comment type="caution">
    <text evidence="2">The sequence shown here is derived from an EMBL/GenBank/DDBJ whole genome shotgun (WGS) entry which is preliminary data.</text>
</comment>
<dbReference type="EMBL" id="JAACJL010000044">
    <property type="protein sequence ID" value="KAF4614584.1"/>
    <property type="molecule type" value="Genomic_DNA"/>
</dbReference>
<accession>A0A8H4QP02</accession>
<dbReference type="SUPFAM" id="SSF52540">
    <property type="entry name" value="P-loop containing nucleoside triphosphate hydrolases"/>
    <property type="match status" value="1"/>
</dbReference>
<name>A0A8H4QP02_9AGAR</name>
<protein>
    <recommendedName>
        <fullName evidence="1">G domain-containing protein</fullName>
    </recommendedName>
</protein>
<dbReference type="AlphaFoldDB" id="A0A8H4QP02"/>
<feature type="domain" description="G" evidence="1">
    <location>
        <begin position="22"/>
        <end position="94"/>
    </location>
</feature>
<evidence type="ECO:0000313" key="3">
    <source>
        <dbReference type="Proteomes" id="UP000521872"/>
    </source>
</evidence>
<evidence type="ECO:0000259" key="1">
    <source>
        <dbReference type="Pfam" id="PF01926"/>
    </source>
</evidence>
<dbReference type="InterPro" id="IPR027417">
    <property type="entry name" value="P-loop_NTPase"/>
</dbReference>
<dbReference type="Proteomes" id="UP000521872">
    <property type="component" value="Unassembled WGS sequence"/>
</dbReference>